<dbReference type="AlphaFoldDB" id="A0A1G7EHI3"/>
<dbReference type="Proteomes" id="UP000198967">
    <property type="component" value="Unassembled WGS sequence"/>
</dbReference>
<gene>
    <name evidence="1" type="ORF">SAMN05216377_101379</name>
</gene>
<sequence length="81" mass="8757">MAGSAAEQLALLARIHEDYPPMPVVSHRVFGRAPGTPTLLRELTTTDVEGRPFELSFTYFRTGRAALSGIGTFTESGYGVL</sequence>
<dbReference type="OrthoDB" id="8584262at2"/>
<organism evidence="1 2">
    <name type="scientific">Pseudonocardia oroxyli</name>
    <dbReference type="NCBI Taxonomy" id="366584"/>
    <lineage>
        <taxon>Bacteria</taxon>
        <taxon>Bacillati</taxon>
        <taxon>Actinomycetota</taxon>
        <taxon>Actinomycetes</taxon>
        <taxon>Pseudonocardiales</taxon>
        <taxon>Pseudonocardiaceae</taxon>
        <taxon>Pseudonocardia</taxon>
    </lineage>
</organism>
<accession>A0A1G7EHI3</accession>
<evidence type="ECO:0000313" key="1">
    <source>
        <dbReference type="EMBL" id="SDE63132.1"/>
    </source>
</evidence>
<reference evidence="1 2" key="1">
    <citation type="submission" date="2016-10" db="EMBL/GenBank/DDBJ databases">
        <authorList>
            <person name="de Groot N.N."/>
        </authorList>
    </citation>
    <scope>NUCLEOTIDE SEQUENCE [LARGE SCALE GENOMIC DNA]</scope>
    <source>
        <strain evidence="1 2">CGMCC 4.3143</strain>
    </source>
</reference>
<dbReference type="EMBL" id="FNBE01000001">
    <property type="protein sequence ID" value="SDE63132.1"/>
    <property type="molecule type" value="Genomic_DNA"/>
</dbReference>
<dbReference type="InterPro" id="IPR028978">
    <property type="entry name" value="Chorismate_lyase_/UTRA_dom_sf"/>
</dbReference>
<evidence type="ECO:0008006" key="3">
    <source>
        <dbReference type="Google" id="ProtNLM"/>
    </source>
</evidence>
<keyword evidence="2" id="KW-1185">Reference proteome</keyword>
<name>A0A1G7EHI3_PSEOR</name>
<protein>
    <recommendedName>
        <fullName evidence="3">UTRA domain-containing protein</fullName>
    </recommendedName>
</protein>
<dbReference type="SUPFAM" id="SSF64288">
    <property type="entry name" value="Chorismate lyase-like"/>
    <property type="match status" value="1"/>
</dbReference>
<proteinExistence type="predicted"/>
<evidence type="ECO:0000313" key="2">
    <source>
        <dbReference type="Proteomes" id="UP000198967"/>
    </source>
</evidence>
<dbReference type="RefSeq" id="WP_093075583.1">
    <property type="nucleotide sequence ID" value="NZ_FNBE01000001.1"/>
</dbReference>